<keyword evidence="1" id="KW-1133">Transmembrane helix</keyword>
<protein>
    <submittedName>
        <fullName evidence="2">Uncharacterized protein</fullName>
    </submittedName>
</protein>
<sequence length="97" mass="11196">MVFLSSMHFTSVVPLELHTYMFFFLSPFGLITGVYVKICTGGWSRGESRHMDCRSFPLYRWSVNKRFFGFIQCLSTIIKKGFCAMVTPGRGISFIIY</sequence>
<dbReference type="AlphaFoldDB" id="A0A2P2QL71"/>
<evidence type="ECO:0000313" key="2">
    <source>
        <dbReference type="EMBL" id="MBX67714.1"/>
    </source>
</evidence>
<organism evidence="2">
    <name type="scientific">Rhizophora mucronata</name>
    <name type="common">Asiatic mangrove</name>
    <dbReference type="NCBI Taxonomy" id="61149"/>
    <lineage>
        <taxon>Eukaryota</taxon>
        <taxon>Viridiplantae</taxon>
        <taxon>Streptophyta</taxon>
        <taxon>Embryophyta</taxon>
        <taxon>Tracheophyta</taxon>
        <taxon>Spermatophyta</taxon>
        <taxon>Magnoliopsida</taxon>
        <taxon>eudicotyledons</taxon>
        <taxon>Gunneridae</taxon>
        <taxon>Pentapetalae</taxon>
        <taxon>rosids</taxon>
        <taxon>fabids</taxon>
        <taxon>Malpighiales</taxon>
        <taxon>Rhizophoraceae</taxon>
        <taxon>Rhizophora</taxon>
    </lineage>
</organism>
<proteinExistence type="predicted"/>
<dbReference type="EMBL" id="GGEC01087230">
    <property type="protein sequence ID" value="MBX67714.1"/>
    <property type="molecule type" value="Transcribed_RNA"/>
</dbReference>
<keyword evidence="1" id="KW-0472">Membrane</keyword>
<reference evidence="2" key="1">
    <citation type="submission" date="2018-02" db="EMBL/GenBank/DDBJ databases">
        <title>Rhizophora mucronata_Transcriptome.</title>
        <authorList>
            <person name="Meera S.P."/>
            <person name="Sreeshan A."/>
            <person name="Augustine A."/>
        </authorList>
    </citation>
    <scope>NUCLEOTIDE SEQUENCE</scope>
    <source>
        <tissue evidence="2">Leaf</tissue>
    </source>
</reference>
<feature type="transmembrane region" description="Helical" evidence="1">
    <location>
        <begin position="20"/>
        <end position="39"/>
    </location>
</feature>
<name>A0A2P2QL71_RHIMU</name>
<keyword evidence="1" id="KW-0812">Transmembrane</keyword>
<accession>A0A2P2QL71</accession>
<evidence type="ECO:0000256" key="1">
    <source>
        <dbReference type="SAM" id="Phobius"/>
    </source>
</evidence>